<dbReference type="Proteomes" id="UP001500929">
    <property type="component" value="Unassembled WGS sequence"/>
</dbReference>
<comment type="caution">
    <text evidence="2">The sequence shown here is derived from an EMBL/GenBank/DDBJ whole genome shotgun (WGS) entry which is preliminary data.</text>
</comment>
<keyword evidence="1" id="KW-1133">Transmembrane helix</keyword>
<sequence>MTTASERHSLPWFATMSGTATLVASALATQLLLTTSSRLDPHSWTVTTQASLQIALALALFSAAGTVLGWYAGARSPALRPRTAGWMIGVASALFVVVAGIVTAAALMPDVGMVLLSVPIPAAVGGAAAGVSLARSRRPRRPRVPGEGWALVATGAGARPGAVRPVRVAPVQTEASPPAAVAVTAVPARAAGERAVPRGGAEPPQLGAALAAIAPVEREADRGL</sequence>
<organism evidence="2 3">
    <name type="scientific">Herbiconiux moechotypicola</name>
    <dbReference type="NCBI Taxonomy" id="637393"/>
    <lineage>
        <taxon>Bacteria</taxon>
        <taxon>Bacillati</taxon>
        <taxon>Actinomycetota</taxon>
        <taxon>Actinomycetes</taxon>
        <taxon>Micrococcales</taxon>
        <taxon>Microbacteriaceae</taxon>
        <taxon>Herbiconiux</taxon>
    </lineage>
</organism>
<gene>
    <name evidence="2" type="ORF">GCM10009851_10700</name>
</gene>
<dbReference type="RefSeq" id="WP_259478581.1">
    <property type="nucleotide sequence ID" value="NZ_BAAAQY010000003.1"/>
</dbReference>
<dbReference type="EMBL" id="BAAAQY010000003">
    <property type="protein sequence ID" value="GAA2228211.1"/>
    <property type="molecule type" value="Genomic_DNA"/>
</dbReference>
<reference evidence="2 3" key="1">
    <citation type="journal article" date="2019" name="Int. J. Syst. Evol. Microbiol.">
        <title>The Global Catalogue of Microorganisms (GCM) 10K type strain sequencing project: providing services to taxonomists for standard genome sequencing and annotation.</title>
        <authorList>
            <consortium name="The Broad Institute Genomics Platform"/>
            <consortium name="The Broad Institute Genome Sequencing Center for Infectious Disease"/>
            <person name="Wu L."/>
            <person name="Ma J."/>
        </authorList>
    </citation>
    <scope>NUCLEOTIDE SEQUENCE [LARGE SCALE GENOMIC DNA]</scope>
    <source>
        <strain evidence="2 3">JCM 16117</strain>
    </source>
</reference>
<evidence type="ECO:0000313" key="3">
    <source>
        <dbReference type="Proteomes" id="UP001500929"/>
    </source>
</evidence>
<feature type="transmembrane region" description="Helical" evidence="1">
    <location>
        <begin position="113"/>
        <end position="134"/>
    </location>
</feature>
<feature type="transmembrane region" description="Helical" evidence="1">
    <location>
        <begin position="12"/>
        <end position="32"/>
    </location>
</feature>
<protein>
    <submittedName>
        <fullName evidence="2">Uncharacterized protein</fullName>
    </submittedName>
</protein>
<keyword evidence="1" id="KW-0472">Membrane</keyword>
<accession>A0ABN3DEY7</accession>
<keyword evidence="3" id="KW-1185">Reference proteome</keyword>
<name>A0ABN3DEY7_9MICO</name>
<evidence type="ECO:0000313" key="2">
    <source>
        <dbReference type="EMBL" id="GAA2228211.1"/>
    </source>
</evidence>
<keyword evidence="1" id="KW-0812">Transmembrane</keyword>
<evidence type="ECO:0000256" key="1">
    <source>
        <dbReference type="SAM" id="Phobius"/>
    </source>
</evidence>
<feature type="transmembrane region" description="Helical" evidence="1">
    <location>
        <begin position="84"/>
        <end position="107"/>
    </location>
</feature>
<proteinExistence type="predicted"/>
<feature type="transmembrane region" description="Helical" evidence="1">
    <location>
        <begin position="52"/>
        <end position="72"/>
    </location>
</feature>